<proteinExistence type="predicted"/>
<dbReference type="Proteomes" id="UP000275530">
    <property type="component" value="Unassembled WGS sequence"/>
</dbReference>
<evidence type="ECO:0000313" key="1">
    <source>
        <dbReference type="EMBL" id="RJT33861.1"/>
    </source>
</evidence>
<accession>A0A6M7TF16</accession>
<dbReference type="AlphaFoldDB" id="A0A6M7TF16"/>
<organism evidence="1 2">
    <name type="scientific">Mesorhizobium jarvisii</name>
    <dbReference type="NCBI Taxonomy" id="1777867"/>
    <lineage>
        <taxon>Bacteria</taxon>
        <taxon>Pseudomonadati</taxon>
        <taxon>Pseudomonadota</taxon>
        <taxon>Alphaproteobacteria</taxon>
        <taxon>Hyphomicrobiales</taxon>
        <taxon>Phyllobacteriaceae</taxon>
        <taxon>Mesorhizobium</taxon>
    </lineage>
</organism>
<dbReference type="RefSeq" id="WP_019860686.1">
    <property type="nucleotide sequence ID" value="NZ_CP033507.1"/>
</dbReference>
<protein>
    <submittedName>
        <fullName evidence="1">Uncharacterized protein</fullName>
    </submittedName>
</protein>
<keyword evidence="2" id="KW-1185">Reference proteome</keyword>
<reference evidence="1 2" key="1">
    <citation type="submission" date="2018-09" db="EMBL/GenBank/DDBJ databases">
        <title>Mesorhizobium carmichaelinearum sp. nov. isolated from Carmichaelinea spp. root nodules in New Zealand.</title>
        <authorList>
            <person name="De Meyer S.E."/>
        </authorList>
    </citation>
    <scope>NUCLEOTIDE SEQUENCE [LARGE SCALE GENOMIC DNA]</scope>
    <source>
        <strain evidence="1 2">LMG 28313</strain>
    </source>
</reference>
<gene>
    <name evidence="1" type="ORF">D3242_15115</name>
</gene>
<comment type="caution">
    <text evidence="1">The sequence shown here is derived from an EMBL/GenBank/DDBJ whole genome shotgun (WGS) entry which is preliminary data.</text>
</comment>
<sequence length="69" mass="7859">MLGHLIQPEEETQLITIYRVDSGGMPTLFTSLSFDEARKMGFEKFGKLLGENLILDSPKLRDLFSRDVL</sequence>
<name>A0A6M7TF16_9HYPH</name>
<dbReference type="EMBL" id="QZXA01000005">
    <property type="protein sequence ID" value="RJT33861.1"/>
    <property type="molecule type" value="Genomic_DNA"/>
</dbReference>
<evidence type="ECO:0000313" key="2">
    <source>
        <dbReference type="Proteomes" id="UP000275530"/>
    </source>
</evidence>